<comment type="subcellular location">
    <subcellularLocation>
        <location evidence="1 10">Cell outer membrane</location>
        <topology evidence="1 10">Multi-pass membrane protein</topology>
    </subcellularLocation>
</comment>
<dbReference type="Gene3D" id="2.170.130.10">
    <property type="entry name" value="TonB-dependent receptor, plug domain"/>
    <property type="match status" value="1"/>
</dbReference>
<dbReference type="Pfam" id="PF07715">
    <property type="entry name" value="Plug"/>
    <property type="match status" value="1"/>
</dbReference>
<evidence type="ECO:0000256" key="2">
    <source>
        <dbReference type="ARBA" id="ARBA00022448"/>
    </source>
</evidence>
<evidence type="ECO:0000313" key="14">
    <source>
        <dbReference type="EMBL" id="NIK88500.1"/>
    </source>
</evidence>
<feature type="chain" id="PRO_5032804350" evidence="12">
    <location>
        <begin position="26"/>
        <end position="839"/>
    </location>
</feature>
<dbReference type="Pfam" id="PF00593">
    <property type="entry name" value="TonB_dep_Rec_b-barrel"/>
    <property type="match status" value="1"/>
</dbReference>
<dbReference type="Pfam" id="PF07660">
    <property type="entry name" value="STN"/>
    <property type="match status" value="1"/>
</dbReference>
<evidence type="ECO:0000256" key="12">
    <source>
        <dbReference type="SAM" id="SignalP"/>
    </source>
</evidence>
<dbReference type="Gene3D" id="3.55.50.30">
    <property type="match status" value="1"/>
</dbReference>
<gene>
    <name evidence="14" type="ORF">FHS83_001818</name>
</gene>
<keyword evidence="6" id="KW-0408">Iron</keyword>
<evidence type="ECO:0000313" key="15">
    <source>
        <dbReference type="Proteomes" id="UP000570514"/>
    </source>
</evidence>
<dbReference type="InterPro" id="IPR011662">
    <property type="entry name" value="Secretin/TonB_short_N"/>
</dbReference>
<keyword evidence="5 10" id="KW-0812">Transmembrane</keyword>
<evidence type="ECO:0000256" key="6">
    <source>
        <dbReference type="ARBA" id="ARBA00023004"/>
    </source>
</evidence>
<comment type="caution">
    <text evidence="14">The sequence shown here is derived from an EMBL/GenBank/DDBJ whole genome shotgun (WGS) entry which is preliminary data.</text>
</comment>
<evidence type="ECO:0000256" key="11">
    <source>
        <dbReference type="RuleBase" id="RU003357"/>
    </source>
</evidence>
<dbReference type="PROSITE" id="PS52016">
    <property type="entry name" value="TONB_DEPENDENT_REC_3"/>
    <property type="match status" value="1"/>
</dbReference>
<feature type="domain" description="Secretin/TonB short N-terminal" evidence="13">
    <location>
        <begin position="52"/>
        <end position="103"/>
    </location>
</feature>
<evidence type="ECO:0000256" key="9">
    <source>
        <dbReference type="ARBA" id="ARBA00023237"/>
    </source>
</evidence>
<dbReference type="InterPro" id="IPR000531">
    <property type="entry name" value="Beta-barrel_TonB"/>
</dbReference>
<evidence type="ECO:0000256" key="7">
    <source>
        <dbReference type="ARBA" id="ARBA00023077"/>
    </source>
</evidence>
<keyword evidence="8 10" id="KW-0472">Membrane</keyword>
<proteinExistence type="inferred from homology"/>
<keyword evidence="4" id="KW-0406">Ion transport</keyword>
<organism evidence="14 15">
    <name type="scientific">Rhizomicrobium palustre</name>
    <dbReference type="NCBI Taxonomy" id="189966"/>
    <lineage>
        <taxon>Bacteria</taxon>
        <taxon>Pseudomonadati</taxon>
        <taxon>Pseudomonadota</taxon>
        <taxon>Alphaproteobacteria</taxon>
        <taxon>Micropepsales</taxon>
        <taxon>Micropepsaceae</taxon>
        <taxon>Rhizomicrobium</taxon>
    </lineage>
</organism>
<dbReference type="Proteomes" id="UP000570514">
    <property type="component" value="Unassembled WGS sequence"/>
</dbReference>
<dbReference type="GO" id="GO:0009279">
    <property type="term" value="C:cell outer membrane"/>
    <property type="evidence" value="ECO:0007669"/>
    <property type="project" value="UniProtKB-SubCell"/>
</dbReference>
<evidence type="ECO:0000256" key="1">
    <source>
        <dbReference type="ARBA" id="ARBA00004571"/>
    </source>
</evidence>
<keyword evidence="3 10" id="KW-1134">Transmembrane beta strand</keyword>
<dbReference type="SMART" id="SM00965">
    <property type="entry name" value="STN"/>
    <property type="match status" value="1"/>
</dbReference>
<protein>
    <submittedName>
        <fullName evidence="14">TonB-dependent siderophore receptor</fullName>
    </submittedName>
</protein>
<keyword evidence="14" id="KW-0675">Receptor</keyword>
<dbReference type="GO" id="GO:0015344">
    <property type="term" value="F:siderophore uptake transmembrane transporter activity"/>
    <property type="evidence" value="ECO:0007669"/>
    <property type="project" value="TreeGrafter"/>
</dbReference>
<comment type="similarity">
    <text evidence="10 11">Belongs to the TonB-dependent receptor family.</text>
</comment>
<reference evidence="14 15" key="1">
    <citation type="submission" date="2020-03" db="EMBL/GenBank/DDBJ databases">
        <title>Genomic Encyclopedia of Type Strains, Phase IV (KMG-IV): sequencing the most valuable type-strain genomes for metagenomic binning, comparative biology and taxonomic classification.</title>
        <authorList>
            <person name="Goeker M."/>
        </authorList>
    </citation>
    <scope>NUCLEOTIDE SEQUENCE [LARGE SCALE GENOMIC DNA]</scope>
    <source>
        <strain evidence="14 15">DSM 19867</strain>
    </source>
</reference>
<keyword evidence="15" id="KW-1185">Reference proteome</keyword>
<dbReference type="RefSeq" id="WP_167082673.1">
    <property type="nucleotide sequence ID" value="NZ_BAAADC010000001.1"/>
</dbReference>
<evidence type="ECO:0000256" key="4">
    <source>
        <dbReference type="ARBA" id="ARBA00022496"/>
    </source>
</evidence>
<dbReference type="PANTHER" id="PTHR32552:SF74">
    <property type="entry name" value="HYDROXAMATE SIDEROPHORE RECEPTOR FHUE"/>
    <property type="match status" value="1"/>
</dbReference>
<dbReference type="Gene3D" id="2.40.170.20">
    <property type="entry name" value="TonB-dependent receptor, beta-barrel domain"/>
    <property type="match status" value="1"/>
</dbReference>
<dbReference type="InterPro" id="IPR039426">
    <property type="entry name" value="TonB-dep_rcpt-like"/>
</dbReference>
<evidence type="ECO:0000259" key="13">
    <source>
        <dbReference type="SMART" id="SM00965"/>
    </source>
</evidence>
<evidence type="ECO:0000256" key="3">
    <source>
        <dbReference type="ARBA" id="ARBA00022452"/>
    </source>
</evidence>
<evidence type="ECO:0000256" key="10">
    <source>
        <dbReference type="PROSITE-ProRule" id="PRU01360"/>
    </source>
</evidence>
<dbReference type="InterPro" id="IPR012910">
    <property type="entry name" value="Plug_dom"/>
</dbReference>
<dbReference type="InterPro" id="IPR036942">
    <property type="entry name" value="Beta-barrel_TonB_sf"/>
</dbReference>
<evidence type="ECO:0000256" key="8">
    <source>
        <dbReference type="ARBA" id="ARBA00023136"/>
    </source>
</evidence>
<keyword evidence="4" id="KW-0410">Iron transport</keyword>
<keyword evidence="9 10" id="KW-0998">Cell outer membrane</keyword>
<sequence>MMRLGMNGAAILAVAAIGLASPVWAGEQTYSINVAAGSLDYVLTQLASQTGHRIVFDPSLVAGLKSSGISGNYNPEAAFEQVLAGTDLLFKVSEGGEWIILARNKNAAPRSVSGKLLSTVRVQADGKSFIRAGDNGSSDPIATEGTGSYTAKATVLASKTPLSIQETPAAVSVMTRQMLDDRQITSLSDSLSQLPGITVAQGGIISRGFAITNIQIDGGSPINVGQNSSDYRSDYSMIDDLSIYDSVALLRGSAGQFTGVGDPGGVISLERKRPLDHEMVAVEQGFGSYDHYRTVVDASSPFLFGDLMRARLVLTRETNNYFYDIASRSLQQGYLNVELDPTPSTTVNLGMKVNSSRNTPWSGLPTLDSGAIVRFPRNACLCTPWSYVKTSGQEYFAEVGQKLGEDWSFHLNASANIQHSKSEIFQYKIGRGYTGVVAGDPFSTVVSTFKTPTKSNQYLLDASMNGKFSVLGVDVDVTGGTNVQTINQKITGTSLAYWYNNADIINFDPNNFPKPADSQYYDNQDATPLSKQTQAGGYLTVRISPVNWLHLTVGERYSYYSFKIMQYGQLTSSSYDNLPTPSFGLVVDLSKDTSLFATTQSIFDRGNYLKKSGGLVDPSTGSNMEAGIKQSWDGGKLIASLSGYYLKKNNIPNFDPTAGFSIDPTTQAQCCFISDGTQYEDHGVEFSLQGALTDRLQTDISYTFSEFNAHNGYLTSNSPVPLTAPKHMAKIWFSWRPEILDDKLVLGFGGHLESKLTASAETISWDPVKGKTVYIFTKTPRPGFGAWDAMVKYDITENISAQLNVTNVFDQTYFSSVQVGSGNIYAQPRSYLLTLRGQI</sequence>
<feature type="signal peptide" evidence="12">
    <location>
        <begin position="1"/>
        <end position="25"/>
    </location>
</feature>
<dbReference type="PANTHER" id="PTHR32552">
    <property type="entry name" value="FERRICHROME IRON RECEPTOR-RELATED"/>
    <property type="match status" value="1"/>
</dbReference>
<dbReference type="AlphaFoldDB" id="A0A846MZW9"/>
<keyword evidence="7 11" id="KW-0798">TonB box</keyword>
<accession>A0A846MZW9</accession>
<dbReference type="EMBL" id="JAASRM010000001">
    <property type="protein sequence ID" value="NIK88500.1"/>
    <property type="molecule type" value="Genomic_DNA"/>
</dbReference>
<dbReference type="SUPFAM" id="SSF56935">
    <property type="entry name" value="Porins"/>
    <property type="match status" value="1"/>
</dbReference>
<evidence type="ECO:0000256" key="5">
    <source>
        <dbReference type="ARBA" id="ARBA00022692"/>
    </source>
</evidence>
<keyword evidence="2 10" id="KW-0813">Transport</keyword>
<dbReference type="InterPro" id="IPR037066">
    <property type="entry name" value="Plug_dom_sf"/>
</dbReference>
<keyword evidence="12" id="KW-0732">Signal</keyword>
<dbReference type="CDD" id="cd01347">
    <property type="entry name" value="ligand_gated_channel"/>
    <property type="match status" value="1"/>
</dbReference>
<name>A0A846MZW9_9PROT</name>